<dbReference type="GO" id="GO:0043495">
    <property type="term" value="F:protein-membrane adaptor activity"/>
    <property type="evidence" value="ECO:0007669"/>
    <property type="project" value="TreeGrafter"/>
</dbReference>
<name>A0A8C4ZDV2_GADMO</name>
<reference evidence="5" key="2">
    <citation type="submission" date="2025-09" db="UniProtKB">
        <authorList>
            <consortium name="Ensembl"/>
        </authorList>
    </citation>
    <scope>IDENTIFICATION</scope>
</reference>
<dbReference type="SUPFAM" id="SSF50156">
    <property type="entry name" value="PDZ domain-like"/>
    <property type="match status" value="4"/>
</dbReference>
<dbReference type="GeneTree" id="ENSGT00940000159493"/>
<sequence length="495" mass="54527">MKYSNTGIEDVMEYPRFTFNPKEGIDNPALVISDDPDPNPCPVPRLCQLKRAEGQGFGFVLRGVQGKRGHVIREVEPHSPAEVGGLRDGQRVLEVNQEYVDNMEFPELLRKIQRCGLRVFLLVLREEEYEQAVSWCLDLQEVARSNRGDNHDHKARLCHVTRNPVQGLGITIRHVQGQKGMYYLSTLTAGPAERAGVRNGDKLIWVNGVTVANLTFSALNKIFKRSSIHVTLLVIDRESESVCIKRRIPVVADLAECLSLAHRPKTMDLVQGPDGYGFLLRQEKLRVSGRIVHLLREVEAGSPAAQAGVEDGDLVLAINGEAVETAAHELIVHKIRESGQSVSLTTITLKGRDYYRQLDLSPLLFYDEDIKEAQNGPDDRGNLLYPTGPRLCVLDREAVGFGFNLCCAPDKPGTFIGQVASGGSGQRAGLLRGDAIVEVDGQNVEDRSLEEVGALVKAGLTTLKLLVRERTEGEHLGRNGPQETQVSVKATNAIL</sequence>
<feature type="domain" description="PDZ" evidence="4">
    <location>
        <begin position="391"/>
        <end position="471"/>
    </location>
</feature>
<dbReference type="PROSITE" id="PS50106">
    <property type="entry name" value="PDZ"/>
    <property type="match status" value="4"/>
</dbReference>
<evidence type="ECO:0000256" key="1">
    <source>
        <dbReference type="ARBA" id="ARBA00004236"/>
    </source>
</evidence>
<evidence type="ECO:0000256" key="2">
    <source>
        <dbReference type="ARBA" id="ARBA00022475"/>
    </source>
</evidence>
<feature type="domain" description="PDZ" evidence="4">
    <location>
        <begin position="266"/>
        <end position="350"/>
    </location>
</feature>
<gene>
    <name evidence="5" type="primary">nherf4a</name>
</gene>
<dbReference type="PANTHER" id="PTHR14191:SF20">
    <property type="entry name" value="NA(+)_H(+) EXCHANGE REGULATORY COFACTOR NHE-RF4"/>
    <property type="match status" value="1"/>
</dbReference>
<dbReference type="Gene3D" id="2.30.42.10">
    <property type="match status" value="4"/>
</dbReference>
<dbReference type="InterPro" id="IPR041489">
    <property type="entry name" value="PDZ_6"/>
</dbReference>
<evidence type="ECO:0000256" key="3">
    <source>
        <dbReference type="ARBA" id="ARBA00022737"/>
    </source>
</evidence>
<dbReference type="Pfam" id="PF17820">
    <property type="entry name" value="PDZ_6"/>
    <property type="match status" value="1"/>
</dbReference>
<organism evidence="5 6">
    <name type="scientific">Gadus morhua</name>
    <name type="common">Atlantic cod</name>
    <dbReference type="NCBI Taxonomy" id="8049"/>
    <lineage>
        <taxon>Eukaryota</taxon>
        <taxon>Metazoa</taxon>
        <taxon>Chordata</taxon>
        <taxon>Craniata</taxon>
        <taxon>Vertebrata</taxon>
        <taxon>Euteleostomi</taxon>
        <taxon>Actinopterygii</taxon>
        <taxon>Neopterygii</taxon>
        <taxon>Teleostei</taxon>
        <taxon>Neoteleostei</taxon>
        <taxon>Acanthomorphata</taxon>
        <taxon>Zeiogadaria</taxon>
        <taxon>Gadariae</taxon>
        <taxon>Gadiformes</taxon>
        <taxon>Gadoidei</taxon>
        <taxon>Gadidae</taxon>
        <taxon>Gadus</taxon>
    </lineage>
</organism>
<comment type="subcellular location">
    <subcellularLocation>
        <location evidence="1">Cell membrane</location>
    </subcellularLocation>
</comment>
<dbReference type="InterPro" id="IPR036034">
    <property type="entry name" value="PDZ_sf"/>
</dbReference>
<dbReference type="Pfam" id="PF00595">
    <property type="entry name" value="PDZ"/>
    <property type="match status" value="3"/>
</dbReference>
<dbReference type="Ensembl" id="ENSGMOT00000013112.2">
    <property type="protein sequence ID" value="ENSGMOP00000012775.2"/>
    <property type="gene ID" value="ENSGMOG00000011932.2"/>
</dbReference>
<feature type="domain" description="PDZ" evidence="4">
    <location>
        <begin position="157"/>
        <end position="238"/>
    </location>
</feature>
<reference evidence="5" key="1">
    <citation type="submission" date="2025-08" db="UniProtKB">
        <authorList>
            <consortium name="Ensembl"/>
        </authorList>
    </citation>
    <scope>IDENTIFICATION</scope>
</reference>
<keyword evidence="3" id="KW-0677">Repeat</keyword>
<dbReference type="GO" id="GO:0072659">
    <property type="term" value="P:protein localization to plasma membrane"/>
    <property type="evidence" value="ECO:0007669"/>
    <property type="project" value="TreeGrafter"/>
</dbReference>
<feature type="domain" description="PDZ" evidence="4">
    <location>
        <begin position="46"/>
        <end position="127"/>
    </location>
</feature>
<evidence type="ECO:0000313" key="6">
    <source>
        <dbReference type="Proteomes" id="UP000694546"/>
    </source>
</evidence>
<keyword evidence="2" id="KW-0472">Membrane</keyword>
<evidence type="ECO:0000313" key="5">
    <source>
        <dbReference type="Ensembl" id="ENSGMOP00000012775.2"/>
    </source>
</evidence>
<protein>
    <recommendedName>
        <fullName evidence="4">PDZ domain-containing protein</fullName>
    </recommendedName>
</protein>
<keyword evidence="2" id="KW-1003">Cell membrane</keyword>
<dbReference type="SMART" id="SM00228">
    <property type="entry name" value="PDZ"/>
    <property type="match status" value="4"/>
</dbReference>
<dbReference type="PANTHER" id="PTHR14191">
    <property type="entry name" value="PDZ DOMAIN CONTAINING PROTEIN"/>
    <property type="match status" value="1"/>
</dbReference>
<dbReference type="InterPro" id="IPR001478">
    <property type="entry name" value="PDZ"/>
</dbReference>
<dbReference type="CDD" id="cd06768">
    <property type="entry name" value="PDZ_NHERF-like"/>
    <property type="match status" value="3"/>
</dbReference>
<accession>A0A8C4ZDV2</accession>
<proteinExistence type="predicted"/>
<dbReference type="Proteomes" id="UP000694546">
    <property type="component" value="Chromosome 16"/>
</dbReference>
<dbReference type="InterPro" id="IPR051067">
    <property type="entry name" value="NHER"/>
</dbReference>
<dbReference type="GO" id="GO:0016324">
    <property type="term" value="C:apical plasma membrane"/>
    <property type="evidence" value="ECO:0007669"/>
    <property type="project" value="TreeGrafter"/>
</dbReference>
<dbReference type="AlphaFoldDB" id="A0A8C4ZDV2"/>
<keyword evidence="6" id="KW-1185">Reference proteome</keyword>
<evidence type="ECO:0000259" key="4">
    <source>
        <dbReference type="PROSITE" id="PS50106"/>
    </source>
</evidence>